<name>A0A0S4ILX5_BODSA</name>
<feature type="region of interest" description="Disordered" evidence="2">
    <location>
        <begin position="185"/>
        <end position="208"/>
    </location>
</feature>
<evidence type="ECO:0000256" key="2">
    <source>
        <dbReference type="SAM" id="MobiDB-lite"/>
    </source>
</evidence>
<evidence type="ECO:0000256" key="1">
    <source>
        <dbReference type="ARBA" id="ARBA00022837"/>
    </source>
</evidence>
<accession>A0A0S4ILX5</accession>
<organism evidence="3 4">
    <name type="scientific">Bodo saltans</name>
    <name type="common">Flagellated protozoan</name>
    <dbReference type="NCBI Taxonomy" id="75058"/>
    <lineage>
        <taxon>Eukaryota</taxon>
        <taxon>Discoba</taxon>
        <taxon>Euglenozoa</taxon>
        <taxon>Kinetoplastea</taxon>
        <taxon>Metakinetoplastina</taxon>
        <taxon>Eubodonida</taxon>
        <taxon>Bodonidae</taxon>
        <taxon>Bodo</taxon>
    </lineage>
</organism>
<reference evidence="4" key="1">
    <citation type="submission" date="2015-09" db="EMBL/GenBank/DDBJ databases">
        <authorList>
            <consortium name="Pathogen Informatics"/>
        </authorList>
    </citation>
    <scope>NUCLEOTIDE SEQUENCE [LARGE SCALE GENOMIC DNA]</scope>
    <source>
        <strain evidence="4">Lake Konstanz</strain>
    </source>
</reference>
<dbReference type="Proteomes" id="UP000051952">
    <property type="component" value="Unassembled WGS sequence"/>
</dbReference>
<evidence type="ECO:0000313" key="4">
    <source>
        <dbReference type="Proteomes" id="UP000051952"/>
    </source>
</evidence>
<proteinExistence type="predicted"/>
<dbReference type="VEuPathDB" id="TriTrypDB:BSAL_00295"/>
<gene>
    <name evidence="3" type="ORF">BSAL_00295</name>
</gene>
<dbReference type="InterPro" id="IPR018247">
    <property type="entry name" value="EF_Hand_1_Ca_BS"/>
</dbReference>
<sequence>MIDPRFSNERLLNRTAPSPIGALMPRIESRMSQFCREQFGIDELQLSPFRDRTNSAAGQRATPSNVRQLLQKSRQNRMELVLGSRQSSPQLEVDAVHPGDEDKLQASTTSDVFAATAASSRVSVMQSPKMLRSSVHSIDELMSATQKGLKHQTNKIGKNSNATLQTGGGGHLTFRAGDRQLTGRLTPLDTRRSGGTPHTHNLRPSGHQPSPFFYTANHMTKDDITNLFEKICDKIEAKATDEAEERAAQEHRANFGTIIANVIRISRPIYSLARKYVRDNIPTASYRMHLRALWRFAAGRIIIAQQKQRASLARDAKKKFLELLKEKRLNDARERKKRRGELAVEFFAQVIPKKASRLPSLAEVWYKEMRSRFREICDNDKMELTIRDLSGKVDALILRKIDRDHSGTVSFFELLKIVYPSILVKDLQNLMRKWDMAEAETSVQLPTATLLSDESKRQIELIFRRCDVGAKGVINKADMMTMFLPKDWANEEPLWFEQYFAHAQAVVTLEEFMEMMKFCYHPFKSGGNGARTDIGRDAGKNRGLPTELVAAQERARIPD</sequence>
<dbReference type="Gene3D" id="1.10.238.10">
    <property type="entry name" value="EF-hand"/>
    <property type="match status" value="1"/>
</dbReference>
<evidence type="ECO:0000313" key="3">
    <source>
        <dbReference type="EMBL" id="CUE72372.1"/>
    </source>
</evidence>
<protein>
    <submittedName>
        <fullName evidence="3">Uncharacterized protein</fullName>
    </submittedName>
</protein>
<keyword evidence="4" id="KW-1185">Reference proteome</keyword>
<dbReference type="EMBL" id="CYKH01000126">
    <property type="protein sequence ID" value="CUE72372.1"/>
    <property type="molecule type" value="Genomic_DNA"/>
</dbReference>
<dbReference type="AlphaFoldDB" id="A0A0S4ILX5"/>
<dbReference type="SUPFAM" id="SSF47473">
    <property type="entry name" value="EF-hand"/>
    <property type="match status" value="1"/>
</dbReference>
<dbReference type="PROSITE" id="PS00018">
    <property type="entry name" value="EF_HAND_1"/>
    <property type="match status" value="1"/>
</dbReference>
<dbReference type="InterPro" id="IPR011992">
    <property type="entry name" value="EF-hand-dom_pair"/>
</dbReference>
<keyword evidence="1" id="KW-0106">Calcium</keyword>